<sequence length="194" mass="21457">MEPATDTVAEAKTEGNTESITLVTSDGESFRISKAVARVSELVKNMMEDADETMQTQEEIRLPNLKGKVLAKVIEFCNLQVEEPMAEIPKPIKFGKQVRDVVQPAFGAYVDGMVAARDWLLLLQLVLAAQYLDVRPLADLTCAALGLLIMNKTPDEIRELFGVESPFSPEIEQLLRENNKWSVEPPPTASTPTL</sequence>
<evidence type="ECO:0000256" key="1">
    <source>
        <dbReference type="ARBA" id="ARBA00009993"/>
    </source>
</evidence>
<organism evidence="6">
    <name type="scientific">Heterosigma akashiwo</name>
    <name type="common">Chromophytic alga</name>
    <name type="synonym">Heterosigma carterae</name>
    <dbReference type="NCBI Taxonomy" id="2829"/>
    <lineage>
        <taxon>Eukaryota</taxon>
        <taxon>Sar</taxon>
        <taxon>Stramenopiles</taxon>
        <taxon>Ochrophyta</taxon>
        <taxon>Raphidophyceae</taxon>
        <taxon>Chattonellales</taxon>
        <taxon>Chattonellaceae</taxon>
        <taxon>Heterosigma</taxon>
    </lineage>
</organism>
<dbReference type="PANTHER" id="PTHR11165">
    <property type="entry name" value="SKP1"/>
    <property type="match status" value="1"/>
</dbReference>
<evidence type="ECO:0000256" key="3">
    <source>
        <dbReference type="PIRNR" id="PIRNR028729"/>
    </source>
</evidence>
<comment type="pathway">
    <text evidence="3">Protein modification; protein ubiquitination.</text>
</comment>
<comment type="similarity">
    <text evidence="1 3">Belongs to the SKP1 family.</text>
</comment>
<feature type="domain" description="SKP1 component POZ" evidence="5">
    <location>
        <begin position="19"/>
        <end position="79"/>
    </location>
</feature>
<proteinExistence type="inferred from homology"/>
<keyword evidence="2 3" id="KW-0833">Ubl conjugation pathway</keyword>
<gene>
    <name evidence="6" type="ORF">HAKA00212_LOCUS4299</name>
</gene>
<dbReference type="InterPro" id="IPR016897">
    <property type="entry name" value="SKP1"/>
</dbReference>
<dbReference type="EMBL" id="HBIU01010246">
    <property type="protein sequence ID" value="CAE0625630.1"/>
    <property type="molecule type" value="Transcribed_RNA"/>
</dbReference>
<dbReference type="SUPFAM" id="SSF81382">
    <property type="entry name" value="Skp1 dimerisation domain-like"/>
    <property type="match status" value="1"/>
</dbReference>
<dbReference type="Gene3D" id="3.30.710.10">
    <property type="entry name" value="Potassium Channel Kv1.1, Chain A"/>
    <property type="match status" value="1"/>
</dbReference>
<dbReference type="InterPro" id="IPR001232">
    <property type="entry name" value="SKP1-like"/>
</dbReference>
<dbReference type="SUPFAM" id="SSF54695">
    <property type="entry name" value="POZ domain"/>
    <property type="match status" value="1"/>
</dbReference>
<dbReference type="PIRSF" id="PIRSF028729">
    <property type="entry name" value="E3_ubiquit_lig_SCF_Skp"/>
    <property type="match status" value="1"/>
</dbReference>
<dbReference type="GO" id="GO:0016567">
    <property type="term" value="P:protein ubiquitination"/>
    <property type="evidence" value="ECO:0007669"/>
    <property type="project" value="UniProtKB-UniPathway"/>
</dbReference>
<dbReference type="InterPro" id="IPR036296">
    <property type="entry name" value="SKP1-like_dim_sf"/>
</dbReference>
<dbReference type="InterPro" id="IPR016072">
    <property type="entry name" value="Skp1_comp_dimer"/>
</dbReference>
<dbReference type="InterPro" id="IPR011333">
    <property type="entry name" value="SKP1/BTB/POZ_sf"/>
</dbReference>
<evidence type="ECO:0000256" key="2">
    <source>
        <dbReference type="ARBA" id="ARBA00022786"/>
    </source>
</evidence>
<dbReference type="SMART" id="SM00512">
    <property type="entry name" value="Skp1"/>
    <property type="match status" value="1"/>
</dbReference>
<name>A0A6V3BV71_HETAK</name>
<feature type="domain" description="SKP1 component dimerisation" evidence="4">
    <location>
        <begin position="136"/>
        <end position="181"/>
    </location>
</feature>
<reference evidence="6" key="1">
    <citation type="submission" date="2021-01" db="EMBL/GenBank/DDBJ databases">
        <authorList>
            <person name="Corre E."/>
            <person name="Pelletier E."/>
            <person name="Niang G."/>
            <person name="Scheremetjew M."/>
            <person name="Finn R."/>
            <person name="Kale V."/>
            <person name="Holt S."/>
            <person name="Cochrane G."/>
            <person name="Meng A."/>
            <person name="Brown T."/>
            <person name="Cohen L."/>
        </authorList>
    </citation>
    <scope>NUCLEOTIDE SEQUENCE</scope>
    <source>
        <strain evidence="6">CCMP3107</strain>
    </source>
</reference>
<evidence type="ECO:0000259" key="4">
    <source>
        <dbReference type="Pfam" id="PF01466"/>
    </source>
</evidence>
<dbReference type="UniPathway" id="UPA00143"/>
<dbReference type="Pfam" id="PF01466">
    <property type="entry name" value="Skp1"/>
    <property type="match status" value="1"/>
</dbReference>
<dbReference type="GO" id="GO:0006511">
    <property type="term" value="P:ubiquitin-dependent protein catabolic process"/>
    <property type="evidence" value="ECO:0007669"/>
    <property type="project" value="InterPro"/>
</dbReference>
<evidence type="ECO:0000313" key="6">
    <source>
        <dbReference type="EMBL" id="CAE0625630.1"/>
    </source>
</evidence>
<evidence type="ECO:0000259" key="5">
    <source>
        <dbReference type="Pfam" id="PF03931"/>
    </source>
</evidence>
<protein>
    <recommendedName>
        <fullName evidence="7">SKP1-like protein</fullName>
    </recommendedName>
</protein>
<dbReference type="InterPro" id="IPR016073">
    <property type="entry name" value="Skp1_comp_POZ"/>
</dbReference>
<dbReference type="AlphaFoldDB" id="A0A6V3BV71"/>
<accession>A0A6V3BV71</accession>
<evidence type="ECO:0008006" key="7">
    <source>
        <dbReference type="Google" id="ProtNLM"/>
    </source>
</evidence>
<dbReference type="Pfam" id="PF03931">
    <property type="entry name" value="Skp1_POZ"/>
    <property type="match status" value="1"/>
</dbReference>